<dbReference type="SUPFAM" id="SSF116734">
    <property type="entry name" value="DNA methylase specificity domain"/>
    <property type="match status" value="1"/>
</dbReference>
<dbReference type="AlphaFoldDB" id="A0A1I3LZX0"/>
<reference evidence="6" key="1">
    <citation type="submission" date="2016-10" db="EMBL/GenBank/DDBJ databases">
        <authorList>
            <person name="Varghese N."/>
            <person name="Submissions S."/>
        </authorList>
    </citation>
    <scope>NUCLEOTIDE SEQUENCE [LARGE SCALE GENOMIC DNA]</scope>
    <source>
        <strain evidence="6">DSM 21857</strain>
    </source>
</reference>
<dbReference type="GO" id="GO:0009307">
    <property type="term" value="P:DNA restriction-modification system"/>
    <property type="evidence" value="ECO:0007669"/>
    <property type="project" value="UniProtKB-KW"/>
</dbReference>
<sequence>MSRDVPPEGWRLARLGDLTEIVGGTTPSKANPEYWEGGCWFWATPSDITALPMGQTRLASTKSSVSDQALKETSLKMLPAGSVLMTSRATIGFAAINTVPMATNQGFANFLPSKSFDPTFLLQWIAFSRPILENAAGGSTFPEISKATLKSIPISIPPLAEQRRIAKILSSVDEAIAATRAVIEQTRKVKQGALERLLVNDRGNGTPPFRVKGTPVRACEGHAG</sequence>
<dbReference type="Gene3D" id="3.90.220.20">
    <property type="entry name" value="DNA methylase specificity domains"/>
    <property type="match status" value="1"/>
</dbReference>
<evidence type="ECO:0000256" key="1">
    <source>
        <dbReference type="ARBA" id="ARBA00010923"/>
    </source>
</evidence>
<dbReference type="EMBL" id="FORF01000008">
    <property type="protein sequence ID" value="SFI89986.1"/>
    <property type="molecule type" value="Genomic_DNA"/>
</dbReference>
<dbReference type="GO" id="GO:0003677">
    <property type="term" value="F:DNA binding"/>
    <property type="evidence" value="ECO:0007669"/>
    <property type="project" value="UniProtKB-KW"/>
</dbReference>
<evidence type="ECO:0000256" key="2">
    <source>
        <dbReference type="ARBA" id="ARBA00022747"/>
    </source>
</evidence>
<dbReference type="Pfam" id="PF01420">
    <property type="entry name" value="Methylase_S"/>
    <property type="match status" value="1"/>
</dbReference>
<dbReference type="InterPro" id="IPR000055">
    <property type="entry name" value="Restrct_endonuc_typeI_TRD"/>
</dbReference>
<dbReference type="Proteomes" id="UP000242763">
    <property type="component" value="Unassembled WGS sequence"/>
</dbReference>
<evidence type="ECO:0000313" key="5">
    <source>
        <dbReference type="EMBL" id="SFI89986.1"/>
    </source>
</evidence>
<name>A0A1I3LZX0_9HYPH</name>
<dbReference type="InterPro" id="IPR044946">
    <property type="entry name" value="Restrct_endonuc_typeI_TRD_sf"/>
</dbReference>
<protein>
    <submittedName>
        <fullName evidence="5">Type I restriction modification DNA specificity domain-containing protein</fullName>
    </submittedName>
</protein>
<dbReference type="PANTHER" id="PTHR30408">
    <property type="entry name" value="TYPE-1 RESTRICTION ENZYME ECOKI SPECIFICITY PROTEIN"/>
    <property type="match status" value="1"/>
</dbReference>
<accession>A0A1I3LZX0</accession>
<keyword evidence="6" id="KW-1185">Reference proteome</keyword>
<evidence type="ECO:0000259" key="4">
    <source>
        <dbReference type="Pfam" id="PF01420"/>
    </source>
</evidence>
<feature type="domain" description="Type I restriction modification DNA specificity" evidence="4">
    <location>
        <begin position="7"/>
        <end position="183"/>
    </location>
</feature>
<keyword evidence="3" id="KW-0238">DNA-binding</keyword>
<proteinExistence type="inferred from homology"/>
<gene>
    <name evidence="5" type="ORF">SAMN03080618_01599</name>
</gene>
<dbReference type="STRING" id="1121003.SAMN03080618_01599"/>
<keyword evidence="2" id="KW-0680">Restriction system</keyword>
<dbReference type="OrthoDB" id="164285at2"/>
<organism evidence="5 6">
    <name type="scientific">Aquamicrobium aerolatum DSM 21857</name>
    <dbReference type="NCBI Taxonomy" id="1121003"/>
    <lineage>
        <taxon>Bacteria</taxon>
        <taxon>Pseudomonadati</taxon>
        <taxon>Pseudomonadota</taxon>
        <taxon>Alphaproteobacteria</taxon>
        <taxon>Hyphomicrobiales</taxon>
        <taxon>Phyllobacteriaceae</taxon>
        <taxon>Aerobium</taxon>
    </lineage>
</organism>
<dbReference type="PANTHER" id="PTHR30408:SF12">
    <property type="entry name" value="TYPE I RESTRICTION ENZYME MJAVIII SPECIFICITY SUBUNIT"/>
    <property type="match status" value="1"/>
</dbReference>
<dbReference type="RefSeq" id="WP_091520738.1">
    <property type="nucleotide sequence ID" value="NZ_FORF01000008.1"/>
</dbReference>
<evidence type="ECO:0000313" key="6">
    <source>
        <dbReference type="Proteomes" id="UP000242763"/>
    </source>
</evidence>
<dbReference type="InterPro" id="IPR052021">
    <property type="entry name" value="Type-I_RS_S_subunit"/>
</dbReference>
<comment type="similarity">
    <text evidence="1">Belongs to the type-I restriction system S methylase family.</text>
</comment>
<evidence type="ECO:0000256" key="3">
    <source>
        <dbReference type="ARBA" id="ARBA00023125"/>
    </source>
</evidence>
<dbReference type="CDD" id="cd17273">
    <property type="entry name" value="RMtype1_S_EcoJA69PI-TRD1-CR1_like"/>
    <property type="match status" value="1"/>
</dbReference>